<feature type="region of interest" description="Disordered" evidence="1">
    <location>
        <begin position="197"/>
        <end position="217"/>
    </location>
</feature>
<dbReference type="Pfam" id="PF13516">
    <property type="entry name" value="LRR_6"/>
    <property type="match status" value="1"/>
</dbReference>
<dbReference type="SUPFAM" id="SSF52047">
    <property type="entry name" value="RNI-like"/>
    <property type="match status" value="1"/>
</dbReference>
<keyword evidence="3" id="KW-1185">Reference proteome</keyword>
<proteinExistence type="predicted"/>
<evidence type="ECO:0000256" key="1">
    <source>
        <dbReference type="SAM" id="MobiDB-lite"/>
    </source>
</evidence>
<dbReference type="SMART" id="SM00367">
    <property type="entry name" value="LRR_CC"/>
    <property type="match status" value="6"/>
</dbReference>
<dbReference type="Gene3D" id="3.80.10.10">
    <property type="entry name" value="Ribonuclease Inhibitor"/>
    <property type="match status" value="2"/>
</dbReference>
<feature type="compositionally biased region" description="Polar residues" evidence="1">
    <location>
        <begin position="1"/>
        <end position="27"/>
    </location>
</feature>
<organism evidence="2 3">
    <name type="scientific">Rhodotorula mucilaginosa</name>
    <name type="common">Yeast</name>
    <name type="synonym">Rhodotorula rubra</name>
    <dbReference type="NCBI Taxonomy" id="5537"/>
    <lineage>
        <taxon>Eukaryota</taxon>
        <taxon>Fungi</taxon>
        <taxon>Dikarya</taxon>
        <taxon>Basidiomycota</taxon>
        <taxon>Pucciniomycotina</taxon>
        <taxon>Microbotryomycetes</taxon>
        <taxon>Sporidiobolales</taxon>
        <taxon>Sporidiobolaceae</taxon>
        <taxon>Rhodotorula</taxon>
    </lineage>
</organism>
<feature type="region of interest" description="Disordered" evidence="1">
    <location>
        <begin position="759"/>
        <end position="796"/>
    </location>
</feature>
<dbReference type="Gene3D" id="1.20.1280.50">
    <property type="match status" value="1"/>
</dbReference>
<evidence type="ECO:0000313" key="3">
    <source>
        <dbReference type="Proteomes" id="UP000777482"/>
    </source>
</evidence>
<evidence type="ECO:0008006" key="4">
    <source>
        <dbReference type="Google" id="ProtNLM"/>
    </source>
</evidence>
<dbReference type="GO" id="GO:0019005">
    <property type="term" value="C:SCF ubiquitin ligase complex"/>
    <property type="evidence" value="ECO:0007669"/>
    <property type="project" value="TreeGrafter"/>
</dbReference>
<feature type="compositionally biased region" description="Basic residues" evidence="1">
    <location>
        <begin position="69"/>
        <end position="78"/>
    </location>
</feature>
<gene>
    <name evidence="2" type="ORF">C6P46_006912</name>
</gene>
<dbReference type="InterPro" id="IPR006553">
    <property type="entry name" value="Leu-rich_rpt_Cys-con_subtyp"/>
</dbReference>
<accession>A0A9P6VXV4</accession>
<dbReference type="AlphaFoldDB" id="A0A9P6VXV4"/>
<protein>
    <recommendedName>
        <fullName evidence="4">F-box domain-containing protein</fullName>
    </recommendedName>
</protein>
<dbReference type="Proteomes" id="UP000777482">
    <property type="component" value="Unassembled WGS sequence"/>
</dbReference>
<feature type="region of interest" description="Disordered" evidence="1">
    <location>
        <begin position="1"/>
        <end position="111"/>
    </location>
</feature>
<sequence>MSSPNANDPGSAAVTTSRNRSVESSPSRLPGTPRRPRLQHLRDRISSPPSGARSRSDVDDGSDASASPRRPRLRHRFSRSLTSLAAARTESDQVGRAEDEESPLSKWRARSKAKLVRAFTPTLEDRSVPSYSAGSASPRAVFDAPIPRFESSEARTPSRNRSHSAPLLLARSAELVSPAPVSAHRLSVLATPSSQLSPFPPGATLESPPQSPFHTCPSSPWADTPFVFSNADLFSTISAPPEGTLGEAEPQRKADAHKCITELPREIQLEVFRALLVVCEEDWRRAIREGEWIGEVARQRWSDGRAKGRREIMKLGRVCKLWRNLSLDGQLWSDAPSATFLGPDSLPAESVDRLATMAGSFLTSLDARGLGSKLDWKTLIRIVETAQVTNGQGVTRLSRLDLTGCTALTAASLATLLSHSPLLAELHAPGLRCINEGHMRVLGSDCPRLAVLDVSRCACLAAAALLHLPYPPPKHASEGASPSGGASTGGLRTLKAAGLSGMSDFVLGAMLERHSGLETLDVSFSRLHDDALQRFVSLPAIGSDVDASTRPSRIRPPPPASAEKRCFPALRHLSLTGCASLTSTGLGHLAGTIPNVEILEIARFGVRARTEGIARLLAACPKLRRIDLEDNHELGDPAILALVPSSTSRGAPDLEHLIISACPALTDDAIASVATNSPKLRVLEADGTAISDRTARLFIRLAQSRAVTAQAVAASREEHTDPLVEARYPAILSVLDNRTTGRRLSRDIGAKHLRPRDGQRGYWTRTVGDYHDEPPPSGDETVSEGRRKEGSTLGECDPTRVVVRSFHSSLAVDAADATRRALTSATTSGAASESKLGAMRLRSLSDSEVFRRGSSYPHDDNARTGCIIS</sequence>
<dbReference type="InterPro" id="IPR032675">
    <property type="entry name" value="LRR_dom_sf"/>
</dbReference>
<dbReference type="OrthoDB" id="550575at2759"/>
<reference evidence="2 3" key="1">
    <citation type="submission" date="2020-11" db="EMBL/GenBank/DDBJ databases">
        <title>Kefir isolates.</title>
        <authorList>
            <person name="Marcisauskas S."/>
            <person name="Kim Y."/>
            <person name="Blasche S."/>
        </authorList>
    </citation>
    <scope>NUCLEOTIDE SEQUENCE [LARGE SCALE GENOMIC DNA]</scope>
    <source>
        <strain evidence="2 3">KR</strain>
    </source>
</reference>
<dbReference type="InterPro" id="IPR001611">
    <property type="entry name" value="Leu-rich_rpt"/>
</dbReference>
<name>A0A9P6VXV4_RHOMI</name>
<dbReference type="PANTHER" id="PTHR13318">
    <property type="entry name" value="PARTNER OF PAIRED, ISOFORM B-RELATED"/>
    <property type="match status" value="1"/>
</dbReference>
<dbReference type="EMBL" id="PUHQ01000090">
    <property type="protein sequence ID" value="KAG0656891.1"/>
    <property type="molecule type" value="Genomic_DNA"/>
</dbReference>
<comment type="caution">
    <text evidence="2">The sequence shown here is derived from an EMBL/GenBank/DDBJ whole genome shotgun (WGS) entry which is preliminary data.</text>
</comment>
<dbReference type="GO" id="GO:0031146">
    <property type="term" value="P:SCF-dependent proteasomal ubiquitin-dependent protein catabolic process"/>
    <property type="evidence" value="ECO:0007669"/>
    <property type="project" value="TreeGrafter"/>
</dbReference>
<evidence type="ECO:0000313" key="2">
    <source>
        <dbReference type="EMBL" id="KAG0656891.1"/>
    </source>
</evidence>